<gene>
    <name evidence="6" type="ORF">DTER00134_LOCUS18246</name>
</gene>
<dbReference type="SUPFAM" id="SSF81822">
    <property type="entry name" value="RuBisCo LSMT C-terminal, substrate-binding domain"/>
    <property type="match status" value="1"/>
</dbReference>
<dbReference type="PANTHER" id="PTHR13271">
    <property type="entry name" value="UNCHARACTERIZED PUTATIVE METHYLTRANSFERASE"/>
    <property type="match status" value="1"/>
</dbReference>
<evidence type="ECO:0000256" key="1">
    <source>
        <dbReference type="ARBA" id="ARBA00022603"/>
    </source>
</evidence>
<feature type="domain" description="SET" evidence="4">
    <location>
        <begin position="73"/>
        <end position="287"/>
    </location>
</feature>
<dbReference type="InterPro" id="IPR036464">
    <property type="entry name" value="Rubisco_LSMT_subst-bd_sf"/>
</dbReference>
<dbReference type="InterPro" id="IPR046341">
    <property type="entry name" value="SET_dom_sf"/>
</dbReference>
<dbReference type="EMBL" id="HBIP01030088">
    <property type="protein sequence ID" value="CAE0503173.1"/>
    <property type="molecule type" value="Transcribed_RNA"/>
</dbReference>
<dbReference type="SUPFAM" id="SSF82199">
    <property type="entry name" value="SET domain"/>
    <property type="match status" value="1"/>
</dbReference>
<dbReference type="Pfam" id="PF09273">
    <property type="entry name" value="Rubis-subs-bind"/>
    <property type="match status" value="1"/>
</dbReference>
<dbReference type="InterPro" id="IPR050600">
    <property type="entry name" value="SETD3_SETD6_MTase"/>
</dbReference>
<sequence length="521" mass="57640">MRLPGHQHVSALPRHQKLCLHVRRQRLPSCLPCLPAKALQKSQASTSGGNVTDGLGRWLQTCGGQLEGASFDGRELRAAQDLEERSLLVAVPEVGQLRYDLIKDPKLLKLFDKLPKASNGGNAPAWQFKQALAVLWHLSRGESSPLHTPLHALPGLAPGVPVPCVGMYFQDELLPELQDEILIKSTLNHRYWWHEVWAKELETLAGTDDDPFQRMQITREMFGWAVAVSLSRCFGLKSVDSHVMTPVIDMLNHSFESNCAIESNSKGICMMTKHKVQKGTPLTLTYGPHSNAQQLLSYGFVTGDNPHNIFSLTFDVALFTEIINQFGGDVPVPLATWQLQALEKLGIDQTSPAPAANELSGPLSDDPSSAATESRLFSPEMMYLKAHGMPPVDPRLLAGLRVMLLAEDERYMLQLTSPDTWGRWGAPLSKLNEVKVLKALSAIITAFYKGFPSTIQEDKRLLAGLQELLSKQTTPISASSPFQPPSNIDCYELALRYRLAMKQSLEKSLINVRARMKDLGA</sequence>
<dbReference type="Gene3D" id="3.90.1420.10">
    <property type="entry name" value="Rubisco LSMT, substrate-binding domain"/>
    <property type="match status" value="1"/>
</dbReference>
<feature type="domain" description="Rubisco LSMT substrate-binding" evidence="5">
    <location>
        <begin position="333"/>
        <end position="502"/>
    </location>
</feature>
<organism evidence="6">
    <name type="scientific">Dunaliella tertiolecta</name>
    <name type="common">Green alga</name>
    <dbReference type="NCBI Taxonomy" id="3047"/>
    <lineage>
        <taxon>Eukaryota</taxon>
        <taxon>Viridiplantae</taxon>
        <taxon>Chlorophyta</taxon>
        <taxon>core chlorophytes</taxon>
        <taxon>Chlorophyceae</taxon>
        <taxon>CS clade</taxon>
        <taxon>Chlamydomonadales</taxon>
        <taxon>Dunaliellaceae</taxon>
        <taxon>Dunaliella</taxon>
    </lineage>
</organism>
<name>A0A7S3R5E5_DUNTE</name>
<evidence type="ECO:0000256" key="2">
    <source>
        <dbReference type="ARBA" id="ARBA00022679"/>
    </source>
</evidence>
<dbReference type="InterPro" id="IPR001214">
    <property type="entry name" value="SET_dom"/>
</dbReference>
<keyword evidence="2" id="KW-0808">Transferase</keyword>
<dbReference type="PANTHER" id="PTHR13271:SF140">
    <property type="entry name" value="SET DOMAIN-CONTAINING PROTEIN"/>
    <property type="match status" value="1"/>
</dbReference>
<evidence type="ECO:0000313" key="6">
    <source>
        <dbReference type="EMBL" id="CAE0503173.1"/>
    </source>
</evidence>
<dbReference type="Pfam" id="PF00856">
    <property type="entry name" value="SET"/>
    <property type="match status" value="1"/>
</dbReference>
<dbReference type="AlphaFoldDB" id="A0A7S3R5E5"/>
<reference evidence="6" key="1">
    <citation type="submission" date="2021-01" db="EMBL/GenBank/DDBJ databases">
        <authorList>
            <person name="Corre E."/>
            <person name="Pelletier E."/>
            <person name="Niang G."/>
            <person name="Scheremetjew M."/>
            <person name="Finn R."/>
            <person name="Kale V."/>
            <person name="Holt S."/>
            <person name="Cochrane G."/>
            <person name="Meng A."/>
            <person name="Brown T."/>
            <person name="Cohen L."/>
        </authorList>
    </citation>
    <scope>NUCLEOTIDE SEQUENCE</scope>
    <source>
        <strain evidence="6">CCMP1320</strain>
    </source>
</reference>
<evidence type="ECO:0008006" key="7">
    <source>
        <dbReference type="Google" id="ProtNLM"/>
    </source>
</evidence>
<evidence type="ECO:0000256" key="3">
    <source>
        <dbReference type="ARBA" id="ARBA00022691"/>
    </source>
</evidence>
<keyword evidence="3" id="KW-0949">S-adenosyl-L-methionine</keyword>
<protein>
    <recommendedName>
        <fullName evidence="7">SET domain-containing protein</fullName>
    </recommendedName>
</protein>
<dbReference type="Gene3D" id="3.90.1410.10">
    <property type="entry name" value="set domain protein methyltransferase, domain 1"/>
    <property type="match status" value="1"/>
</dbReference>
<dbReference type="GO" id="GO:0016279">
    <property type="term" value="F:protein-lysine N-methyltransferase activity"/>
    <property type="evidence" value="ECO:0007669"/>
    <property type="project" value="TreeGrafter"/>
</dbReference>
<dbReference type="CDD" id="cd10527">
    <property type="entry name" value="SET_LSMT"/>
    <property type="match status" value="1"/>
</dbReference>
<evidence type="ECO:0000259" key="5">
    <source>
        <dbReference type="Pfam" id="PF09273"/>
    </source>
</evidence>
<evidence type="ECO:0000259" key="4">
    <source>
        <dbReference type="Pfam" id="PF00856"/>
    </source>
</evidence>
<proteinExistence type="predicted"/>
<dbReference type="InterPro" id="IPR015353">
    <property type="entry name" value="Rubisco_LSMT_subst-bd"/>
</dbReference>
<keyword evidence="1" id="KW-0489">Methyltransferase</keyword>
<accession>A0A7S3R5E5</accession>
<dbReference type="GO" id="GO:0032259">
    <property type="term" value="P:methylation"/>
    <property type="evidence" value="ECO:0007669"/>
    <property type="project" value="UniProtKB-KW"/>
</dbReference>